<organism evidence="4 5">
    <name type="scientific">Brevibacterium linens</name>
    <dbReference type="NCBI Taxonomy" id="1703"/>
    <lineage>
        <taxon>Bacteria</taxon>
        <taxon>Bacillati</taxon>
        <taxon>Actinomycetota</taxon>
        <taxon>Actinomycetes</taxon>
        <taxon>Micrococcales</taxon>
        <taxon>Brevibacteriaceae</taxon>
        <taxon>Brevibacterium</taxon>
    </lineage>
</organism>
<name>A0A0B9AEU0_BRELN</name>
<keyword evidence="1 4" id="KW-0808">Transferase</keyword>
<keyword evidence="2" id="KW-0012">Acyltransferase</keyword>
<evidence type="ECO:0000256" key="2">
    <source>
        <dbReference type="ARBA" id="ARBA00023315"/>
    </source>
</evidence>
<evidence type="ECO:0000259" key="3">
    <source>
        <dbReference type="PROSITE" id="PS51186"/>
    </source>
</evidence>
<dbReference type="PANTHER" id="PTHR43626">
    <property type="entry name" value="ACYL-COA N-ACYLTRANSFERASE"/>
    <property type="match status" value="1"/>
</dbReference>
<reference evidence="4 5" key="1">
    <citation type="submission" date="2014-11" db="EMBL/GenBank/DDBJ databases">
        <title>Draft Genome Sequence of Brevibacterium linens AE038-8.</title>
        <authorList>
            <person name="Maizel D."/>
            <person name="Utturkar S.M."/>
            <person name="Brown S.D."/>
            <person name="Ferrero M."/>
            <person name="Rosen B.P."/>
        </authorList>
    </citation>
    <scope>NUCLEOTIDE SEQUENCE [LARGE SCALE GENOMIC DNA]</scope>
    <source>
        <strain evidence="4 5">AE038-8</strain>
    </source>
</reference>
<keyword evidence="5" id="KW-1185">Reference proteome</keyword>
<dbReference type="AlphaFoldDB" id="A0A0B9AEU0"/>
<comment type="caution">
    <text evidence="4">The sequence shown here is derived from an EMBL/GenBank/DDBJ whole genome shotgun (WGS) entry which is preliminary data.</text>
</comment>
<dbReference type="Proteomes" id="UP000031488">
    <property type="component" value="Unassembled WGS sequence"/>
</dbReference>
<proteinExistence type="predicted"/>
<dbReference type="Pfam" id="PF00583">
    <property type="entry name" value="Acetyltransf_1"/>
    <property type="match status" value="1"/>
</dbReference>
<evidence type="ECO:0000313" key="5">
    <source>
        <dbReference type="Proteomes" id="UP000031488"/>
    </source>
</evidence>
<dbReference type="InterPro" id="IPR045039">
    <property type="entry name" value="NSI-like"/>
</dbReference>
<gene>
    <name evidence="4" type="ORF">AE0388_0308</name>
</gene>
<protein>
    <submittedName>
        <fullName evidence="4">GCN5-related N-acetyltransferase</fullName>
    </submittedName>
</protein>
<evidence type="ECO:0000256" key="1">
    <source>
        <dbReference type="ARBA" id="ARBA00022679"/>
    </source>
</evidence>
<dbReference type="SUPFAM" id="SSF55729">
    <property type="entry name" value="Acyl-CoA N-acyltransferases (Nat)"/>
    <property type="match status" value="1"/>
</dbReference>
<dbReference type="NCBIfam" id="NF005921">
    <property type="entry name" value="PRK07922.1"/>
    <property type="match status" value="1"/>
</dbReference>
<dbReference type="PANTHER" id="PTHR43626:SF4">
    <property type="entry name" value="GCN5-RELATED N-ACETYLTRANSFERASE 2, CHLOROPLASTIC"/>
    <property type="match status" value="1"/>
</dbReference>
<evidence type="ECO:0000313" key="4">
    <source>
        <dbReference type="EMBL" id="KHS54101.1"/>
    </source>
</evidence>
<dbReference type="PROSITE" id="PS51186">
    <property type="entry name" value="GNAT"/>
    <property type="match status" value="1"/>
</dbReference>
<dbReference type="STRING" id="1703.BLSMQ_1010"/>
<dbReference type="Gene3D" id="3.40.630.30">
    <property type="match status" value="1"/>
</dbReference>
<dbReference type="InterPro" id="IPR000182">
    <property type="entry name" value="GNAT_dom"/>
</dbReference>
<accession>A0A0B9AEU0</accession>
<dbReference type="CDD" id="cd04301">
    <property type="entry name" value="NAT_SF"/>
    <property type="match status" value="1"/>
</dbReference>
<dbReference type="GO" id="GO:0008080">
    <property type="term" value="F:N-acetyltransferase activity"/>
    <property type="evidence" value="ECO:0007669"/>
    <property type="project" value="InterPro"/>
</dbReference>
<sequence>MMVLNVGMSTDAGTFDHGRISADHHSKHELPGGLYLRRARTGDVKGIEALVAPLAEQRILLAKDTVTYFESLQEFWLVVDPQPDGSEILAGCGALHIIWSDLAEARTVASSPDYRGRGVGKAIIRQLLADAREIGVDRVFCLTFETGFFGSLGFEPIKGIPVSPEVYVELLHSTDEGVAEFLDLARVKPNTLGNSRMIKYL</sequence>
<feature type="domain" description="N-acetyltransferase" evidence="3">
    <location>
        <begin position="34"/>
        <end position="175"/>
    </location>
</feature>
<dbReference type="GO" id="GO:0005737">
    <property type="term" value="C:cytoplasm"/>
    <property type="evidence" value="ECO:0007669"/>
    <property type="project" value="TreeGrafter"/>
</dbReference>
<dbReference type="EMBL" id="JTJZ01000011">
    <property type="protein sequence ID" value="KHS54101.1"/>
    <property type="molecule type" value="Genomic_DNA"/>
</dbReference>
<dbReference type="PATRIC" id="fig|1703.6.peg.194"/>
<dbReference type="InterPro" id="IPR016181">
    <property type="entry name" value="Acyl_CoA_acyltransferase"/>
</dbReference>